<organism evidence="3 4">
    <name type="scientific">Denticeps clupeoides</name>
    <name type="common">denticle herring</name>
    <dbReference type="NCBI Taxonomy" id="299321"/>
    <lineage>
        <taxon>Eukaryota</taxon>
        <taxon>Metazoa</taxon>
        <taxon>Chordata</taxon>
        <taxon>Craniata</taxon>
        <taxon>Vertebrata</taxon>
        <taxon>Euteleostomi</taxon>
        <taxon>Actinopterygii</taxon>
        <taxon>Neopterygii</taxon>
        <taxon>Teleostei</taxon>
        <taxon>Clupei</taxon>
        <taxon>Clupeiformes</taxon>
        <taxon>Denticipitoidei</taxon>
        <taxon>Denticipitidae</taxon>
        <taxon>Denticeps</taxon>
    </lineage>
</organism>
<proteinExistence type="predicted"/>
<evidence type="ECO:0000313" key="4">
    <source>
        <dbReference type="Proteomes" id="UP000694580"/>
    </source>
</evidence>
<dbReference type="GO" id="GO:0089720">
    <property type="term" value="F:caspase binding"/>
    <property type="evidence" value="ECO:0007669"/>
    <property type="project" value="TreeGrafter"/>
</dbReference>
<keyword evidence="4" id="KW-1185">Reference proteome</keyword>
<reference evidence="3" key="3">
    <citation type="submission" date="2025-09" db="UniProtKB">
        <authorList>
            <consortium name="Ensembl"/>
        </authorList>
    </citation>
    <scope>IDENTIFICATION</scope>
</reference>
<dbReference type="PANTHER" id="PTHR15077">
    <property type="entry name" value="FAS-ASSOCIATING DEATH DOMAIN-CONTAINING PROTEIN FADD"/>
    <property type="match status" value="1"/>
</dbReference>
<accession>A0AAY4EIJ3</accession>
<dbReference type="FunFam" id="1.10.533.10:FF:000059">
    <property type="entry name" value="Fas-associated via death domain"/>
    <property type="match status" value="1"/>
</dbReference>
<dbReference type="Gene3D" id="1.10.533.10">
    <property type="entry name" value="Death Domain, Fas"/>
    <property type="match status" value="2"/>
</dbReference>
<dbReference type="GO" id="GO:0031265">
    <property type="term" value="C:CD95 death-inducing signaling complex"/>
    <property type="evidence" value="ECO:0007669"/>
    <property type="project" value="TreeGrafter"/>
</dbReference>
<dbReference type="PROSITE" id="PS50168">
    <property type="entry name" value="DED"/>
    <property type="match status" value="1"/>
</dbReference>
<dbReference type="GO" id="GO:0042981">
    <property type="term" value="P:regulation of apoptotic process"/>
    <property type="evidence" value="ECO:0007669"/>
    <property type="project" value="InterPro"/>
</dbReference>
<dbReference type="AlphaFoldDB" id="A0AAY4EIJ3"/>
<dbReference type="PANTHER" id="PTHR15077:SF10">
    <property type="entry name" value="FAS-ASSOCIATED DEATH DOMAIN PROTEIN"/>
    <property type="match status" value="1"/>
</dbReference>
<dbReference type="InterPro" id="IPR016729">
    <property type="entry name" value="FADD"/>
</dbReference>
<reference evidence="3 4" key="1">
    <citation type="submission" date="2020-06" db="EMBL/GenBank/DDBJ databases">
        <authorList>
            <consortium name="Wellcome Sanger Institute Data Sharing"/>
        </authorList>
    </citation>
    <scope>NUCLEOTIDE SEQUENCE [LARGE SCALE GENOMIC DNA]</scope>
</reference>
<protein>
    <recommendedName>
        <fullName evidence="5">FADD</fullName>
    </recommendedName>
</protein>
<dbReference type="SUPFAM" id="SSF47986">
    <property type="entry name" value="DEATH domain"/>
    <property type="match status" value="1"/>
</dbReference>
<dbReference type="GO" id="GO:0005123">
    <property type="term" value="F:death receptor binding"/>
    <property type="evidence" value="ECO:0007669"/>
    <property type="project" value="TreeGrafter"/>
</dbReference>
<sequence length="184" mass="21055">MDAFNGVLLRISNELRDDNLNSLKFLCSDLIGKKHLERVKSGTDLFQHLKQLNKIGPDDAEFLRNLLVRIQRHDLAEIIDDPEYQPSKSPEGEDAERLNLAINIIGGKLGMNWRKVARKLGLTDAQVEAIREKYPFTLEEQGRSALVEWKKLRSAEARVENLIQALRSCSLNYTADEVEKELRT</sequence>
<gene>
    <name evidence="3" type="primary">FADD</name>
</gene>
<dbReference type="RefSeq" id="XP_028811739.1">
    <property type="nucleotide sequence ID" value="XM_028955906.1"/>
</dbReference>
<dbReference type="PROSITE" id="PS50017">
    <property type="entry name" value="DEATH_DOMAIN"/>
    <property type="match status" value="1"/>
</dbReference>
<dbReference type="SMART" id="SM00005">
    <property type="entry name" value="DEATH"/>
    <property type="match status" value="1"/>
</dbReference>
<reference evidence="3" key="2">
    <citation type="submission" date="2025-08" db="UniProtKB">
        <authorList>
            <consortium name="Ensembl"/>
        </authorList>
    </citation>
    <scope>IDENTIFICATION</scope>
</reference>
<feature type="domain" description="Death" evidence="1">
    <location>
        <begin position="98"/>
        <end position="182"/>
    </location>
</feature>
<dbReference type="Ensembl" id="ENSDCDT00010068154.1">
    <property type="protein sequence ID" value="ENSDCDP00010057470.1"/>
    <property type="gene ID" value="ENSDCDG00010032545.1"/>
</dbReference>
<evidence type="ECO:0000259" key="1">
    <source>
        <dbReference type="PROSITE" id="PS50017"/>
    </source>
</evidence>
<dbReference type="GeneTree" id="ENSGT00390000002105"/>
<evidence type="ECO:0008006" key="5">
    <source>
        <dbReference type="Google" id="ProtNLM"/>
    </source>
</evidence>
<evidence type="ECO:0000259" key="2">
    <source>
        <dbReference type="PROSITE" id="PS50168"/>
    </source>
</evidence>
<dbReference type="CDD" id="cd08336">
    <property type="entry name" value="DED_FADD"/>
    <property type="match status" value="1"/>
</dbReference>
<dbReference type="SMART" id="SM00031">
    <property type="entry name" value="DED"/>
    <property type="match status" value="1"/>
</dbReference>
<dbReference type="Pfam" id="PF01335">
    <property type="entry name" value="DED"/>
    <property type="match status" value="1"/>
</dbReference>
<feature type="domain" description="DED" evidence="2">
    <location>
        <begin position="3"/>
        <end position="81"/>
    </location>
</feature>
<dbReference type="GeneID" id="114765645"/>
<dbReference type="Pfam" id="PF00531">
    <property type="entry name" value="Death"/>
    <property type="match status" value="1"/>
</dbReference>
<dbReference type="GO" id="GO:0045089">
    <property type="term" value="P:positive regulation of innate immune response"/>
    <property type="evidence" value="ECO:0007669"/>
    <property type="project" value="TreeGrafter"/>
</dbReference>
<name>A0AAY4EIJ3_9TELE</name>
<dbReference type="Proteomes" id="UP000694580">
    <property type="component" value="Chromosome 16"/>
</dbReference>
<evidence type="ECO:0000313" key="3">
    <source>
        <dbReference type="Ensembl" id="ENSDCDP00010057470.1"/>
    </source>
</evidence>
<dbReference type="GO" id="GO:0097191">
    <property type="term" value="P:extrinsic apoptotic signaling pathway"/>
    <property type="evidence" value="ECO:0007669"/>
    <property type="project" value="TreeGrafter"/>
</dbReference>
<dbReference type="InterPro" id="IPR000488">
    <property type="entry name" value="Death_dom"/>
</dbReference>
<dbReference type="InterPro" id="IPR011029">
    <property type="entry name" value="DEATH-like_dom_sf"/>
</dbReference>
<dbReference type="InterPro" id="IPR001875">
    <property type="entry name" value="DED_dom"/>
</dbReference>